<sequence>MKVFSNSHLWNQVTPLTSEKLSFSDSKEKLSHLQCEDFSTVKPQQKSEPSRNDTTNVPEDSTLTTTRVQSEKITLLKETLSSTRKEFSVGQSSDTSELTTEYNVNRIAESPEEKPKRQNERSPLEDTSLKSNTQLISEKRYSTDLEEKISPLEDISSVIPQQKAESRKNYDTNVPKDSFRKETMTLTEKYYLEPAQTMITKVQSPIDSVEEESSSNKEESQKELFTQREQYAFPHTISVTSIITKKQPENDTVKTESSTPVEGVVIEQSPSASKSTTEYKISTAPESSDGKLLLQKGRRSFEQASLTSVIPLTPEKRSFIDSKEKMSPLQSEGIEHVKPLDKSESPENYDTKLSRDSSRKQPTIPTEKYASEHVTLGTLITTKVQSRIDLVEEKPFSPTGEFVIGQSISELTTEYNMNTTSEFSKEKLMPQEKESLLQESSLESVTQLTSEKDYLADSKEELLPLESEDNSSVTLQQKSEAQKNYDMNVPKEAFQKELITLAETYALEPANLGTLMIKKMQSPIDSEEEKSSSVIDKFVKGPLLCTEYNISTTSEPFEEKPMGQNERSPFEESCLKSVTPLTSKELGLADPKHTSSTFECGDISSVKPQHQSDSQEKYDTNALKDVSQKEPIILTEEPAVEPAKSDMLMTTKVQCKIDSVEGKSSSPIGR</sequence>
<feature type="compositionally biased region" description="Basic and acidic residues" evidence="1">
    <location>
        <begin position="109"/>
        <end position="128"/>
    </location>
</feature>
<dbReference type="EMBL" id="JARQZJ010000045">
    <property type="protein sequence ID" value="KAK9878038.1"/>
    <property type="molecule type" value="Genomic_DNA"/>
</dbReference>
<feature type="compositionally biased region" description="Polar residues" evidence="1">
    <location>
        <begin position="41"/>
        <end position="69"/>
    </location>
</feature>
<proteinExistence type="predicted"/>
<feature type="region of interest" description="Disordered" evidence="1">
    <location>
        <begin position="83"/>
        <end position="142"/>
    </location>
</feature>
<organism evidence="2 3">
    <name type="scientific">Henosepilachna vigintioctopunctata</name>
    <dbReference type="NCBI Taxonomy" id="420089"/>
    <lineage>
        <taxon>Eukaryota</taxon>
        <taxon>Metazoa</taxon>
        <taxon>Ecdysozoa</taxon>
        <taxon>Arthropoda</taxon>
        <taxon>Hexapoda</taxon>
        <taxon>Insecta</taxon>
        <taxon>Pterygota</taxon>
        <taxon>Neoptera</taxon>
        <taxon>Endopterygota</taxon>
        <taxon>Coleoptera</taxon>
        <taxon>Polyphaga</taxon>
        <taxon>Cucujiformia</taxon>
        <taxon>Coccinelloidea</taxon>
        <taxon>Coccinellidae</taxon>
        <taxon>Epilachninae</taxon>
        <taxon>Epilachnini</taxon>
        <taxon>Henosepilachna</taxon>
    </lineage>
</organism>
<feature type="region of interest" description="Disordered" evidence="1">
    <location>
        <begin position="203"/>
        <end position="229"/>
    </location>
</feature>
<feature type="region of interest" description="Disordered" evidence="1">
    <location>
        <begin position="585"/>
        <end position="624"/>
    </location>
</feature>
<dbReference type="Proteomes" id="UP001431783">
    <property type="component" value="Unassembled WGS sequence"/>
</dbReference>
<comment type="caution">
    <text evidence="2">The sequence shown here is derived from an EMBL/GenBank/DDBJ whole genome shotgun (WGS) entry which is preliminary data.</text>
</comment>
<evidence type="ECO:0000313" key="3">
    <source>
        <dbReference type="Proteomes" id="UP001431783"/>
    </source>
</evidence>
<gene>
    <name evidence="2" type="ORF">WA026_020666</name>
</gene>
<feature type="region of interest" description="Disordered" evidence="1">
    <location>
        <begin position="243"/>
        <end position="290"/>
    </location>
</feature>
<feature type="compositionally biased region" description="Basic and acidic residues" evidence="1">
    <location>
        <begin position="214"/>
        <end position="226"/>
    </location>
</feature>
<feature type="compositionally biased region" description="Polar residues" evidence="1">
    <location>
        <begin position="89"/>
        <end position="103"/>
    </location>
</feature>
<feature type="region of interest" description="Disordered" evidence="1">
    <location>
        <begin position="33"/>
        <end position="69"/>
    </location>
</feature>
<reference evidence="2 3" key="1">
    <citation type="submission" date="2023-03" db="EMBL/GenBank/DDBJ databases">
        <title>Genome insight into feeding habits of ladybird beetles.</title>
        <authorList>
            <person name="Li H.-S."/>
            <person name="Huang Y.-H."/>
            <person name="Pang H."/>
        </authorList>
    </citation>
    <scope>NUCLEOTIDE SEQUENCE [LARGE SCALE GENOMIC DNA]</scope>
    <source>
        <strain evidence="2">SYSU_2023b</strain>
        <tissue evidence="2">Whole body</tissue>
    </source>
</reference>
<feature type="region of interest" description="Disordered" evidence="1">
    <location>
        <begin position="319"/>
        <end position="363"/>
    </location>
</feature>
<keyword evidence="3" id="KW-1185">Reference proteome</keyword>
<protein>
    <submittedName>
        <fullName evidence="2">Uncharacterized protein</fullName>
    </submittedName>
</protein>
<feature type="compositionally biased region" description="Polar residues" evidence="1">
    <location>
        <begin position="268"/>
        <end position="286"/>
    </location>
</feature>
<accession>A0AAW1UAE1</accession>
<dbReference type="AlphaFoldDB" id="A0AAW1UAE1"/>
<evidence type="ECO:0000256" key="1">
    <source>
        <dbReference type="SAM" id="MobiDB-lite"/>
    </source>
</evidence>
<evidence type="ECO:0000313" key="2">
    <source>
        <dbReference type="EMBL" id="KAK9878038.1"/>
    </source>
</evidence>
<name>A0AAW1UAE1_9CUCU</name>
<feature type="compositionally biased region" description="Basic and acidic residues" evidence="1">
    <location>
        <begin position="333"/>
        <end position="359"/>
    </location>
</feature>
<feature type="region of interest" description="Disordered" evidence="1">
    <location>
        <begin position="156"/>
        <end position="176"/>
    </location>
</feature>